<dbReference type="EMBL" id="NVDG01000018">
    <property type="protein sequence ID" value="PFU43797.1"/>
    <property type="molecule type" value="Genomic_DNA"/>
</dbReference>
<name>A0A2B3UBD2_BACCE</name>
<evidence type="ECO:0000313" key="1">
    <source>
        <dbReference type="EMBL" id="PFU43797.1"/>
    </source>
</evidence>
<dbReference type="Proteomes" id="UP000224076">
    <property type="component" value="Unassembled WGS sequence"/>
</dbReference>
<accession>A0A2B3UBD2</accession>
<protein>
    <submittedName>
        <fullName evidence="1">Uncharacterized protein</fullName>
    </submittedName>
</protein>
<evidence type="ECO:0000313" key="2">
    <source>
        <dbReference type="Proteomes" id="UP000224076"/>
    </source>
</evidence>
<comment type="caution">
    <text evidence="1">The sequence shown here is derived from an EMBL/GenBank/DDBJ whole genome shotgun (WGS) entry which is preliminary data.</text>
</comment>
<reference evidence="1 2" key="1">
    <citation type="submission" date="2017-09" db="EMBL/GenBank/DDBJ databases">
        <title>Large-scale bioinformatics analysis of Bacillus genomes uncovers conserved roles of natural products in bacterial physiology.</title>
        <authorList>
            <consortium name="Agbiome Team Llc"/>
            <person name="Bleich R.M."/>
            <person name="Grubbs K.J."/>
            <person name="Santa Maria K.C."/>
            <person name="Allen S.E."/>
            <person name="Farag S."/>
            <person name="Shank E.A."/>
            <person name="Bowers A."/>
        </authorList>
    </citation>
    <scope>NUCLEOTIDE SEQUENCE [LARGE SCALE GENOMIC DNA]</scope>
    <source>
        <strain evidence="1 2">AFS061806</strain>
    </source>
</reference>
<proteinExistence type="predicted"/>
<dbReference type="AlphaFoldDB" id="A0A2B3UBD2"/>
<gene>
    <name evidence="1" type="ORF">COK86_10140</name>
</gene>
<sequence length="184" mass="20222">MLLAEVLFPSACEAKSLAEVSFPSACEAKPLAEVSLPSACACEANSLAEVPFPSACDAMALALPIDFIDRVGIKLAQQNLDLAHGNVAYVDNGIGDAVRKKAFEEGNFEMFFWKDDFFKYQQEYRLAVLGEFVESHFILNIGKLSEKPMVMNTVDFLDGNVTFGFQNKSTIIGAFSFAQNKRTQ</sequence>
<organism evidence="1 2">
    <name type="scientific">Bacillus cereus</name>
    <dbReference type="NCBI Taxonomy" id="1396"/>
    <lineage>
        <taxon>Bacteria</taxon>
        <taxon>Bacillati</taxon>
        <taxon>Bacillota</taxon>
        <taxon>Bacilli</taxon>
        <taxon>Bacillales</taxon>
        <taxon>Bacillaceae</taxon>
        <taxon>Bacillus</taxon>
        <taxon>Bacillus cereus group</taxon>
    </lineage>
</organism>